<feature type="domain" description="Flagellar basal-body/hook protein C-terminal" evidence="2">
    <location>
        <begin position="88"/>
        <end position="125"/>
    </location>
</feature>
<sequence length="132" mass="14582">MPVESILETSRAAMAYERARMEVASRNIASTNVPLAPGQVAQRWKAPLADGMHFDSVVLRQSAQSMEQVGVREIQQPGHPYADEAGQVRYPDVDMTIEMTTMISASRGYEANVRAFNLLRGMMLRGLEIGAK</sequence>
<dbReference type="InterPro" id="IPR010930">
    <property type="entry name" value="Flg_bb/hook_C_dom"/>
</dbReference>
<dbReference type="AlphaFoldDB" id="A0A3M2I100"/>
<comment type="similarity">
    <text evidence="1">Belongs to the flagella basal body rod proteins family.</text>
</comment>
<dbReference type="RefSeq" id="WP_122100589.1">
    <property type="nucleotide sequence ID" value="NZ_RFLY01000003.1"/>
</dbReference>
<protein>
    <recommendedName>
        <fullName evidence="2">Flagellar basal-body/hook protein C-terminal domain-containing protein</fullName>
    </recommendedName>
</protein>
<evidence type="ECO:0000313" key="3">
    <source>
        <dbReference type="EMBL" id="RMH94065.1"/>
    </source>
</evidence>
<accession>A0A3M2I100</accession>
<comment type="caution">
    <text evidence="3">The sequence shown here is derived from an EMBL/GenBank/DDBJ whole genome shotgun (WGS) entry which is preliminary data.</text>
</comment>
<keyword evidence="4" id="KW-1185">Reference proteome</keyword>
<proteinExistence type="inferred from homology"/>
<dbReference type="Proteomes" id="UP000275012">
    <property type="component" value="Unassembled WGS sequence"/>
</dbReference>
<organism evidence="3 4">
    <name type="scientific">Solilutibacter pythonis</name>
    <dbReference type="NCBI Taxonomy" id="2483112"/>
    <lineage>
        <taxon>Bacteria</taxon>
        <taxon>Pseudomonadati</taxon>
        <taxon>Pseudomonadota</taxon>
        <taxon>Gammaproteobacteria</taxon>
        <taxon>Lysobacterales</taxon>
        <taxon>Lysobacteraceae</taxon>
        <taxon>Solilutibacter</taxon>
    </lineage>
</organism>
<name>A0A3M2I100_9GAMM</name>
<gene>
    <name evidence="3" type="ORF">EBB59_02570</name>
</gene>
<dbReference type="Pfam" id="PF06429">
    <property type="entry name" value="Flg_bbr_C"/>
    <property type="match status" value="1"/>
</dbReference>
<evidence type="ECO:0000313" key="4">
    <source>
        <dbReference type="Proteomes" id="UP000275012"/>
    </source>
</evidence>
<dbReference type="EMBL" id="RFLY01000003">
    <property type="protein sequence ID" value="RMH94065.1"/>
    <property type="molecule type" value="Genomic_DNA"/>
</dbReference>
<reference evidence="3 4" key="1">
    <citation type="submission" date="2018-10" db="EMBL/GenBank/DDBJ databases">
        <title>Proposal of Lysobacter pythonis sp. nov. isolated from royal pythons (Python regius).</title>
        <authorList>
            <person name="Hans-Juergen B."/>
            <person name="Huptas C."/>
            <person name="Sandra B."/>
            <person name="Igor L."/>
            <person name="Joachim S."/>
            <person name="Siegfried S."/>
            <person name="Mareike W."/>
            <person name="Peter K."/>
        </authorList>
    </citation>
    <scope>NUCLEOTIDE SEQUENCE [LARGE SCALE GENOMIC DNA]</scope>
    <source>
        <strain evidence="3 4">4284/11</strain>
    </source>
</reference>
<dbReference type="OrthoDB" id="9794148at2"/>
<evidence type="ECO:0000259" key="2">
    <source>
        <dbReference type="Pfam" id="PF06429"/>
    </source>
</evidence>
<evidence type="ECO:0000256" key="1">
    <source>
        <dbReference type="ARBA" id="ARBA00009677"/>
    </source>
</evidence>